<dbReference type="PANTHER" id="PTHR43418">
    <property type="entry name" value="MULTIFUNCTIONAL TRYPTOPHAN BIOSYNTHESIS PROTEIN-RELATED"/>
    <property type="match status" value="1"/>
</dbReference>
<dbReference type="PANTHER" id="PTHR43418:SF4">
    <property type="entry name" value="MULTIFUNCTIONAL TRYPTOPHAN BIOSYNTHESIS PROTEIN"/>
    <property type="match status" value="1"/>
</dbReference>
<name>A0ABU2JBU1_9ACTN</name>
<dbReference type="InterPro" id="IPR017926">
    <property type="entry name" value="GATASE"/>
</dbReference>
<dbReference type="Proteomes" id="UP001183176">
    <property type="component" value="Unassembled WGS sequence"/>
</dbReference>
<dbReference type="PRINTS" id="PR00099">
    <property type="entry name" value="CPSGATASE"/>
</dbReference>
<sequence>MTRILVVDNYDSFVYNLVQYLGQLGTEVVVRRNDAVTPDELPGLGVDGVLISPGPGTPEDAGVSMAMVGAAAEHELPVFGVCLGHQAIAAVFGGVVDRAPELLHGKTSDVQHAGLGVLAGLPMPFTATRYHSLAVREETLPAEIEVTGRTASGVVMALRHRSLPIDGVQFHPESVLTQGGHRMLANWLLRCGADPDWERVDELVSGLDTMRAQAFSTAV</sequence>
<feature type="domain" description="Glutamine amidotransferase" evidence="2">
    <location>
        <begin position="5"/>
        <end position="190"/>
    </location>
</feature>
<dbReference type="NCBIfam" id="TIGR00566">
    <property type="entry name" value="trpG_papA"/>
    <property type="match status" value="1"/>
</dbReference>
<keyword evidence="4" id="KW-1185">Reference proteome</keyword>
<evidence type="ECO:0000313" key="4">
    <source>
        <dbReference type="Proteomes" id="UP001183176"/>
    </source>
</evidence>
<dbReference type="InterPro" id="IPR029062">
    <property type="entry name" value="Class_I_gatase-like"/>
</dbReference>
<dbReference type="PRINTS" id="PR00096">
    <property type="entry name" value="GATASE"/>
</dbReference>
<dbReference type="SUPFAM" id="SSF52317">
    <property type="entry name" value="Class I glutamine amidotransferase-like"/>
    <property type="match status" value="1"/>
</dbReference>
<dbReference type="Pfam" id="PF00117">
    <property type="entry name" value="GATase"/>
    <property type="match status" value="1"/>
</dbReference>
<dbReference type="NCBIfam" id="NF005849">
    <property type="entry name" value="PRK07765.1"/>
    <property type="match status" value="1"/>
</dbReference>
<keyword evidence="1" id="KW-0315">Glutamine amidotransferase</keyword>
<evidence type="ECO:0000259" key="2">
    <source>
        <dbReference type="Pfam" id="PF00117"/>
    </source>
</evidence>
<dbReference type="RefSeq" id="WP_311423372.1">
    <property type="nucleotide sequence ID" value="NZ_JAVREH010000015.1"/>
</dbReference>
<proteinExistence type="predicted"/>
<evidence type="ECO:0000256" key="1">
    <source>
        <dbReference type="ARBA" id="ARBA00022962"/>
    </source>
</evidence>
<evidence type="ECO:0000313" key="3">
    <source>
        <dbReference type="EMBL" id="MDT0262221.1"/>
    </source>
</evidence>
<dbReference type="InterPro" id="IPR006221">
    <property type="entry name" value="TrpG/PapA_dom"/>
</dbReference>
<dbReference type="PROSITE" id="PS51273">
    <property type="entry name" value="GATASE_TYPE_1"/>
    <property type="match status" value="1"/>
</dbReference>
<reference evidence="4" key="1">
    <citation type="submission" date="2023-07" db="EMBL/GenBank/DDBJ databases">
        <title>30 novel species of actinomycetes from the DSMZ collection.</title>
        <authorList>
            <person name="Nouioui I."/>
        </authorList>
    </citation>
    <scope>NUCLEOTIDE SEQUENCE [LARGE SCALE GENOMIC DNA]</scope>
    <source>
        <strain evidence="4">DSM 44399</strain>
    </source>
</reference>
<organism evidence="3 4">
    <name type="scientific">Jatrophihabitans lederbergiae</name>
    <dbReference type="NCBI Taxonomy" id="3075547"/>
    <lineage>
        <taxon>Bacteria</taxon>
        <taxon>Bacillati</taxon>
        <taxon>Actinomycetota</taxon>
        <taxon>Actinomycetes</taxon>
        <taxon>Jatrophihabitantales</taxon>
        <taxon>Jatrophihabitantaceae</taxon>
        <taxon>Jatrophihabitans</taxon>
    </lineage>
</organism>
<dbReference type="EMBL" id="JAVREH010000015">
    <property type="protein sequence ID" value="MDT0262221.1"/>
    <property type="molecule type" value="Genomic_DNA"/>
</dbReference>
<dbReference type="CDD" id="cd01743">
    <property type="entry name" value="GATase1_Anthranilate_Synthase"/>
    <property type="match status" value="1"/>
</dbReference>
<dbReference type="Gene3D" id="3.40.50.880">
    <property type="match status" value="1"/>
</dbReference>
<comment type="caution">
    <text evidence="3">The sequence shown here is derived from an EMBL/GenBank/DDBJ whole genome shotgun (WGS) entry which is preliminary data.</text>
</comment>
<gene>
    <name evidence="3" type="ORF">RM423_12545</name>
</gene>
<protein>
    <submittedName>
        <fullName evidence="3">Aminodeoxychorismate/anthranilate synthase component II</fullName>
    </submittedName>
</protein>
<dbReference type="InterPro" id="IPR050472">
    <property type="entry name" value="Anth_synth/Amidotransfase"/>
</dbReference>
<accession>A0ABU2JBU1</accession>
<dbReference type="PRINTS" id="PR00097">
    <property type="entry name" value="ANTSNTHASEII"/>
</dbReference>